<reference evidence="1" key="1">
    <citation type="submission" date="2013-12" db="EMBL/GenBank/DDBJ databases">
        <title>The Genome Sequence of Aphanomyces invadans NJM9701.</title>
        <authorList>
            <consortium name="The Broad Institute Genomics Platform"/>
            <person name="Russ C."/>
            <person name="Tyler B."/>
            <person name="van West P."/>
            <person name="Dieguez-Uribeondo J."/>
            <person name="Young S.K."/>
            <person name="Zeng Q."/>
            <person name="Gargeya S."/>
            <person name="Fitzgerald M."/>
            <person name="Abouelleil A."/>
            <person name="Alvarado L."/>
            <person name="Chapman S.B."/>
            <person name="Gainer-Dewar J."/>
            <person name="Goldberg J."/>
            <person name="Griggs A."/>
            <person name="Gujja S."/>
            <person name="Hansen M."/>
            <person name="Howarth C."/>
            <person name="Imamovic A."/>
            <person name="Ireland A."/>
            <person name="Larimer J."/>
            <person name="McCowan C."/>
            <person name="Murphy C."/>
            <person name="Pearson M."/>
            <person name="Poon T.W."/>
            <person name="Priest M."/>
            <person name="Roberts A."/>
            <person name="Saif S."/>
            <person name="Shea T."/>
            <person name="Sykes S."/>
            <person name="Wortman J."/>
            <person name="Nusbaum C."/>
            <person name="Birren B."/>
        </authorList>
    </citation>
    <scope>NUCLEOTIDE SEQUENCE [LARGE SCALE GENOMIC DNA]</scope>
    <source>
        <strain evidence="1">NJM9701</strain>
    </source>
</reference>
<sequence length="55" mass="6005">MFIPFRNISNKQSVAATGLCVVLAYLSHYLDGLIEQDAAVASKKKGTVAWSSFEK</sequence>
<dbReference type="AlphaFoldDB" id="A0A024UQV2"/>
<name>A0A024UQV2_9STRA</name>
<dbReference type="VEuPathDB" id="FungiDB:H310_02369"/>
<dbReference type="OrthoDB" id="68698at2759"/>
<dbReference type="EMBL" id="KI913954">
    <property type="protein sequence ID" value="ETW07983.1"/>
    <property type="molecule type" value="Genomic_DNA"/>
</dbReference>
<proteinExistence type="predicted"/>
<evidence type="ECO:0000313" key="1">
    <source>
        <dbReference type="EMBL" id="ETW07983.1"/>
    </source>
</evidence>
<accession>A0A024UQV2</accession>
<organism evidence="1">
    <name type="scientific">Aphanomyces invadans</name>
    <dbReference type="NCBI Taxonomy" id="157072"/>
    <lineage>
        <taxon>Eukaryota</taxon>
        <taxon>Sar</taxon>
        <taxon>Stramenopiles</taxon>
        <taxon>Oomycota</taxon>
        <taxon>Saprolegniomycetes</taxon>
        <taxon>Saprolegniales</taxon>
        <taxon>Verrucalvaceae</taxon>
        <taxon>Aphanomyces</taxon>
    </lineage>
</organism>
<dbReference type="RefSeq" id="XP_008864076.1">
    <property type="nucleotide sequence ID" value="XM_008865854.1"/>
</dbReference>
<protein>
    <submittedName>
        <fullName evidence="1">Uncharacterized protein</fullName>
    </submittedName>
</protein>
<gene>
    <name evidence="1" type="ORF">H310_02369</name>
</gene>
<dbReference type="GeneID" id="20079419"/>